<dbReference type="PANTHER" id="PTHR24153">
    <property type="entry name" value="ESPIN"/>
    <property type="match status" value="1"/>
</dbReference>
<keyword evidence="1" id="KW-0677">Repeat</keyword>
<organism evidence="3">
    <name type="scientific">Helicotheca tamesis</name>
    <dbReference type="NCBI Taxonomy" id="374047"/>
    <lineage>
        <taxon>Eukaryota</taxon>
        <taxon>Sar</taxon>
        <taxon>Stramenopiles</taxon>
        <taxon>Ochrophyta</taxon>
        <taxon>Bacillariophyta</taxon>
        <taxon>Mediophyceae</taxon>
        <taxon>Lithodesmiophycidae</taxon>
        <taxon>Lithodesmiales</taxon>
        <taxon>Lithodesmiaceae</taxon>
        <taxon>Helicotheca</taxon>
    </lineage>
</organism>
<dbReference type="SUPFAM" id="SSF48403">
    <property type="entry name" value="Ankyrin repeat"/>
    <property type="match status" value="1"/>
</dbReference>
<dbReference type="InterPro" id="IPR036770">
    <property type="entry name" value="Ankyrin_rpt-contain_sf"/>
</dbReference>
<dbReference type="Pfam" id="PF12796">
    <property type="entry name" value="Ank_2"/>
    <property type="match status" value="1"/>
</dbReference>
<protein>
    <recommendedName>
        <fullName evidence="4">ANK_REP_REGION domain-containing protein</fullName>
    </recommendedName>
</protein>
<reference evidence="3" key="1">
    <citation type="submission" date="2021-01" db="EMBL/GenBank/DDBJ databases">
        <authorList>
            <person name="Corre E."/>
            <person name="Pelletier E."/>
            <person name="Niang G."/>
            <person name="Scheremetjew M."/>
            <person name="Finn R."/>
            <person name="Kale V."/>
            <person name="Holt S."/>
            <person name="Cochrane G."/>
            <person name="Meng A."/>
            <person name="Brown T."/>
            <person name="Cohen L."/>
        </authorList>
    </citation>
    <scope>NUCLEOTIDE SEQUENCE</scope>
    <source>
        <strain evidence="3">CCMP826</strain>
    </source>
</reference>
<evidence type="ECO:0000313" key="3">
    <source>
        <dbReference type="EMBL" id="CAD9504212.1"/>
    </source>
</evidence>
<proteinExistence type="predicted"/>
<dbReference type="GO" id="GO:0051017">
    <property type="term" value="P:actin filament bundle assembly"/>
    <property type="evidence" value="ECO:0007669"/>
    <property type="project" value="TreeGrafter"/>
</dbReference>
<dbReference type="EMBL" id="HBGV01013872">
    <property type="protein sequence ID" value="CAD9504212.1"/>
    <property type="molecule type" value="Transcribed_RNA"/>
</dbReference>
<dbReference type="InterPro" id="IPR052420">
    <property type="entry name" value="Espin/Espin-like"/>
</dbReference>
<dbReference type="AlphaFoldDB" id="A0A7S2HYW7"/>
<name>A0A7S2HYW7_9STRA</name>
<accession>A0A7S2HYW7</accession>
<evidence type="ECO:0000256" key="1">
    <source>
        <dbReference type="ARBA" id="ARBA00022737"/>
    </source>
</evidence>
<keyword evidence="2" id="KW-0040">ANK repeat</keyword>
<dbReference type="Gene3D" id="1.25.40.20">
    <property type="entry name" value="Ankyrin repeat-containing domain"/>
    <property type="match status" value="1"/>
</dbReference>
<sequence length="230" mass="25505">MFLNSDKTINEKSLIQMVKKQKWKKLRCALGKIDKEERTILCNILLMGNFLHQLCHEYAPVDIVRTVIELLPNAISSLDSDYRTPLHIAARSRCPANLINVLISAYPSAASVRDIKGRTPLILACDSGSDILGCTVVGPQADVVQALVTAAPEAIYAVDSRGKTALNYAVENLSDEDVLTVLVRATRENQQLKKKTFQVVVFENELRHVPGEIKAEERSFGCDDISLLSR</sequence>
<dbReference type="PANTHER" id="PTHR24153:SF8">
    <property type="entry name" value="FORKED, ISOFORM F"/>
    <property type="match status" value="1"/>
</dbReference>
<evidence type="ECO:0008006" key="4">
    <source>
        <dbReference type="Google" id="ProtNLM"/>
    </source>
</evidence>
<dbReference type="GO" id="GO:0005737">
    <property type="term" value="C:cytoplasm"/>
    <property type="evidence" value="ECO:0007669"/>
    <property type="project" value="TreeGrafter"/>
</dbReference>
<dbReference type="InterPro" id="IPR002110">
    <property type="entry name" value="Ankyrin_rpt"/>
</dbReference>
<dbReference type="SMART" id="SM00248">
    <property type="entry name" value="ANK"/>
    <property type="match status" value="3"/>
</dbReference>
<evidence type="ECO:0000256" key="2">
    <source>
        <dbReference type="ARBA" id="ARBA00023043"/>
    </source>
</evidence>
<dbReference type="GO" id="GO:0051015">
    <property type="term" value="F:actin filament binding"/>
    <property type="evidence" value="ECO:0007669"/>
    <property type="project" value="TreeGrafter"/>
</dbReference>
<gene>
    <name evidence="3" type="ORF">HTAM1171_LOCUS8481</name>
</gene>